<feature type="compositionally biased region" description="Low complexity" evidence="1">
    <location>
        <begin position="295"/>
        <end position="314"/>
    </location>
</feature>
<dbReference type="AlphaFoldDB" id="W2C572"/>
<accession>W2C572</accession>
<evidence type="ECO:0000313" key="3">
    <source>
        <dbReference type="Proteomes" id="UP000018837"/>
    </source>
</evidence>
<proteinExistence type="predicted"/>
<dbReference type="Pfam" id="PF19775">
    <property type="entry name" value="DUF6261"/>
    <property type="match status" value="1"/>
</dbReference>
<gene>
    <name evidence="2" type="ORF">N425_04800</name>
</gene>
<evidence type="ECO:0000256" key="1">
    <source>
        <dbReference type="SAM" id="MobiDB-lite"/>
    </source>
</evidence>
<reference evidence="2 3" key="1">
    <citation type="submission" date="2013-11" db="EMBL/GenBank/DDBJ databases">
        <title>Single cell genomics of uncultured Tannerella BU063 (oral taxon 286).</title>
        <authorList>
            <person name="Beall C.J."/>
            <person name="Campbell A.G."/>
            <person name="Griffen A.L."/>
            <person name="Podar M."/>
            <person name="Leys E.J."/>
        </authorList>
    </citation>
    <scope>NUCLEOTIDE SEQUENCE [LARGE SCALE GENOMIC DNA]</scope>
    <source>
        <strain evidence="2">Cell 2</strain>
    </source>
</reference>
<name>W2C572_9BACT</name>
<sequence length="327" mass="36050">MTKEKVSSYELPKTVNFIVANTSRFSAEEYVPYQVELFKHVKAADQTKIKLPAGMAEEWDRLNGVGMEINKVTATSGLTKAKQKKDQERDRLLIHLFGMIRQQKYAPKKETIEAAERLSIIVAPYLGARDKRCDIKSGLILGLEKDLGKAPADVAAVGLTDTLSQLHTVNAEYMTLGGASDAEIIERSKLPSIRDVRDAIDKIHLVACQVLQANYLTTTKDEERTAIEALAEQMNQVTLRYKSRHNVSEAQKKSAAEKHPKEPKEPKEPKKPADPKDPKDPKKPDAPKDPKDPKQPGTGPGDQPKPGGEQPKPGGSDGGPDIHLPEE</sequence>
<comment type="caution">
    <text evidence="2">The sequence shown here is derived from an EMBL/GenBank/DDBJ whole genome shotgun (WGS) entry which is preliminary data.</text>
</comment>
<feature type="region of interest" description="Disordered" evidence="1">
    <location>
        <begin position="243"/>
        <end position="327"/>
    </location>
</feature>
<feature type="compositionally biased region" description="Basic and acidic residues" evidence="1">
    <location>
        <begin position="246"/>
        <end position="294"/>
    </location>
</feature>
<dbReference type="PATRIC" id="fig|1411148.3.peg.675"/>
<evidence type="ECO:0000313" key="2">
    <source>
        <dbReference type="EMBL" id="ETK02379.1"/>
    </source>
</evidence>
<protein>
    <submittedName>
        <fullName evidence="2">Uncharacterized protein</fullName>
    </submittedName>
</protein>
<dbReference type="Proteomes" id="UP000018837">
    <property type="component" value="Unassembled WGS sequence"/>
</dbReference>
<dbReference type="EMBL" id="AYUF01000365">
    <property type="protein sequence ID" value="ETK02379.1"/>
    <property type="molecule type" value="Genomic_DNA"/>
</dbReference>
<organism evidence="2 3">
    <name type="scientific">Tannerella sp. oral taxon BU063 isolate Cell 2</name>
    <dbReference type="NCBI Taxonomy" id="1411148"/>
    <lineage>
        <taxon>Bacteria</taxon>
        <taxon>Pseudomonadati</taxon>
        <taxon>Bacteroidota</taxon>
        <taxon>Bacteroidia</taxon>
        <taxon>Bacteroidales</taxon>
        <taxon>Tannerellaceae</taxon>
        <taxon>Tannerella</taxon>
    </lineage>
</organism>
<dbReference type="InterPro" id="IPR046228">
    <property type="entry name" value="DUF6261"/>
</dbReference>